<evidence type="ECO:0008006" key="3">
    <source>
        <dbReference type="Google" id="ProtNLM"/>
    </source>
</evidence>
<proteinExistence type="predicted"/>
<dbReference type="InterPro" id="IPR009414">
    <property type="entry name" value="DUF1064"/>
</dbReference>
<evidence type="ECO:0000313" key="1">
    <source>
        <dbReference type="EMBL" id="KHD86423.1"/>
    </source>
</evidence>
<dbReference type="Pfam" id="PF06356">
    <property type="entry name" value="DUF1064"/>
    <property type="match status" value="1"/>
</dbReference>
<evidence type="ECO:0000313" key="2">
    <source>
        <dbReference type="Proteomes" id="UP000030588"/>
    </source>
</evidence>
<dbReference type="EMBL" id="JRUN01000006">
    <property type="protein sequence ID" value="KHD86423.1"/>
    <property type="molecule type" value="Genomic_DNA"/>
</dbReference>
<comment type="caution">
    <text evidence="1">The sequence shown here is derived from an EMBL/GenBank/DDBJ whole genome shotgun (WGS) entry which is preliminary data.</text>
</comment>
<protein>
    <recommendedName>
        <fullName evidence="3">DUF1064 domain-containing protein</fullName>
    </recommendedName>
</protein>
<organism evidence="1 2">
    <name type="scientific">Heyndrickxia ginsengihumi</name>
    <dbReference type="NCBI Taxonomy" id="363870"/>
    <lineage>
        <taxon>Bacteria</taxon>
        <taxon>Bacillati</taxon>
        <taxon>Bacillota</taxon>
        <taxon>Bacilli</taxon>
        <taxon>Bacillales</taxon>
        <taxon>Bacillaceae</taxon>
        <taxon>Heyndrickxia</taxon>
    </lineage>
</organism>
<gene>
    <name evidence="1" type="ORF">NG54_03265</name>
</gene>
<accession>A0A0A6VG70</accession>
<dbReference type="AlphaFoldDB" id="A0A0A6VG70"/>
<dbReference type="Proteomes" id="UP000030588">
    <property type="component" value="Unassembled WGS sequence"/>
</dbReference>
<reference evidence="1 2" key="1">
    <citation type="submission" date="2014-10" db="EMBL/GenBank/DDBJ databases">
        <title>Draft genome of phytase producing Bacillus ginsengihumi strain M2.11.</title>
        <authorList>
            <person name="Toymentseva A."/>
            <person name="Boulygina E.A."/>
            <person name="Kazakov S.V."/>
            <person name="Kayumov I."/>
            <person name="Suleimanova A.D."/>
            <person name="Mardanova A.M."/>
            <person name="Maria S.N."/>
            <person name="Sergey M.Y."/>
            <person name="Sharipova M.R."/>
        </authorList>
    </citation>
    <scope>NUCLEOTIDE SEQUENCE [LARGE SCALE GENOMIC DNA]</scope>
    <source>
        <strain evidence="1 2">M2.11</strain>
    </source>
</reference>
<sequence length="122" mass="14375">MVDGITFDSKAEARFYSELKLRKQAGEIKDFVLQPRYILQDGFVKNGKTFRKIEYVADFEIHHNDGTTEVVDVKGAITKEFSLKRKMFEFKYLESLKVLKYDSRYGFVDIDELDRFKKARKG</sequence>
<dbReference type="STRING" id="363870.NG54_03265"/>
<name>A0A0A6VG70_9BACI</name>